<dbReference type="RefSeq" id="WP_013010309.1">
    <property type="nucleotide sequence ID" value="NC_013943.1"/>
</dbReference>
<gene>
    <name evidence="1" type="ordered locus">Dacet_1002</name>
</gene>
<dbReference type="InterPro" id="IPR029040">
    <property type="entry name" value="RPABC4/Spt4"/>
</dbReference>
<organism evidence="1 2">
    <name type="scientific">Denitrovibrio acetiphilus (strain DSM 12809 / NBRC 114555 / N2460)</name>
    <dbReference type="NCBI Taxonomy" id="522772"/>
    <lineage>
        <taxon>Bacteria</taxon>
        <taxon>Pseudomonadati</taxon>
        <taxon>Deferribacterota</taxon>
        <taxon>Deferribacteres</taxon>
        <taxon>Deferribacterales</taxon>
        <taxon>Geovibrionaceae</taxon>
        <taxon>Denitrovibrio</taxon>
    </lineage>
</organism>
<proteinExistence type="predicted"/>
<dbReference type="HOGENOM" id="CLU_2715713_0_0_0"/>
<name>D4H6R2_DENA2</name>
<sequence>MAKTKMSFKCKECGEKIVVKEPGVCRCEECGSLYKAFFEVKKKSRQEVVSQSIEVSRNDDSIMKFYGGHKSA</sequence>
<dbReference type="Proteomes" id="UP000002012">
    <property type="component" value="Chromosome"/>
</dbReference>
<reference evidence="1 2" key="1">
    <citation type="journal article" date="2010" name="Stand. Genomic Sci.">
        <title>Complete genome sequence of Denitrovibrio acetiphilus type strain (N2460).</title>
        <authorList>
            <person name="Kiss H."/>
            <person name="Lang E."/>
            <person name="Lapidus A."/>
            <person name="Copeland A."/>
            <person name="Nolan M."/>
            <person name="Glavina Del Rio T."/>
            <person name="Chen F."/>
            <person name="Lucas S."/>
            <person name="Tice H."/>
            <person name="Cheng J.F."/>
            <person name="Han C."/>
            <person name="Goodwin L."/>
            <person name="Pitluck S."/>
            <person name="Liolios K."/>
            <person name="Pati A."/>
            <person name="Ivanova N."/>
            <person name="Mavromatis K."/>
            <person name="Chen A."/>
            <person name="Palaniappan K."/>
            <person name="Land M."/>
            <person name="Hauser L."/>
            <person name="Chang Y.J."/>
            <person name="Jeffries C.D."/>
            <person name="Detter J.C."/>
            <person name="Brettin T."/>
            <person name="Spring S."/>
            <person name="Rohde M."/>
            <person name="Goker M."/>
            <person name="Woyke T."/>
            <person name="Bristow J."/>
            <person name="Eisen J.A."/>
            <person name="Markowitz V."/>
            <person name="Hugenholtz P."/>
            <person name="Kyrpides N.C."/>
            <person name="Klenk H.P."/>
        </authorList>
    </citation>
    <scope>NUCLEOTIDE SEQUENCE [LARGE SCALE GENOMIC DNA]</scope>
    <source>
        <strain evidence="2">DSM 12809 / NBRC 114555 / N2460</strain>
    </source>
</reference>
<dbReference type="PaxDb" id="522772-Dacet_1002"/>
<dbReference type="InParanoid" id="D4H6R2"/>
<protein>
    <submittedName>
        <fullName evidence="1">Uncharacterized protein</fullName>
    </submittedName>
</protein>
<dbReference type="EMBL" id="CP001968">
    <property type="protein sequence ID" value="ADD67778.1"/>
    <property type="molecule type" value="Genomic_DNA"/>
</dbReference>
<keyword evidence="2" id="KW-1185">Reference proteome</keyword>
<evidence type="ECO:0000313" key="2">
    <source>
        <dbReference type="Proteomes" id="UP000002012"/>
    </source>
</evidence>
<dbReference type="AlphaFoldDB" id="D4H6R2"/>
<dbReference type="SUPFAM" id="SSF63393">
    <property type="entry name" value="RNA polymerase subunits"/>
    <property type="match status" value="1"/>
</dbReference>
<dbReference type="KEGG" id="dap:Dacet_1002"/>
<accession>D4H6R2</accession>
<evidence type="ECO:0000313" key="1">
    <source>
        <dbReference type="EMBL" id="ADD67778.1"/>
    </source>
</evidence>